<evidence type="ECO:0000313" key="1">
    <source>
        <dbReference type="EMBL" id="KAJ1674459.1"/>
    </source>
</evidence>
<reference evidence="1" key="1">
    <citation type="submission" date="2022-06" db="EMBL/GenBank/DDBJ databases">
        <title>Phylogenomic reconstructions and comparative analyses of Kickxellomycotina fungi.</title>
        <authorList>
            <person name="Reynolds N.K."/>
            <person name="Stajich J.E."/>
            <person name="Barry K."/>
            <person name="Grigoriev I.V."/>
            <person name="Crous P."/>
            <person name="Smith M.E."/>
        </authorList>
    </citation>
    <scope>NUCLEOTIDE SEQUENCE</scope>
    <source>
        <strain evidence="1">RSA 2271</strain>
    </source>
</reference>
<organism evidence="1 2">
    <name type="scientific">Spiromyces aspiralis</name>
    <dbReference type="NCBI Taxonomy" id="68401"/>
    <lineage>
        <taxon>Eukaryota</taxon>
        <taxon>Fungi</taxon>
        <taxon>Fungi incertae sedis</taxon>
        <taxon>Zoopagomycota</taxon>
        <taxon>Kickxellomycotina</taxon>
        <taxon>Kickxellomycetes</taxon>
        <taxon>Kickxellales</taxon>
        <taxon>Kickxellaceae</taxon>
        <taxon>Spiromyces</taxon>
    </lineage>
</organism>
<keyword evidence="1" id="KW-0687">Ribonucleoprotein</keyword>
<keyword evidence="2" id="KW-1185">Reference proteome</keyword>
<evidence type="ECO:0000313" key="2">
    <source>
        <dbReference type="Proteomes" id="UP001145114"/>
    </source>
</evidence>
<dbReference type="EMBL" id="JAMZIH010005948">
    <property type="protein sequence ID" value="KAJ1674459.1"/>
    <property type="molecule type" value="Genomic_DNA"/>
</dbReference>
<comment type="caution">
    <text evidence="1">The sequence shown here is derived from an EMBL/GenBank/DDBJ whole genome shotgun (WGS) entry which is preliminary data.</text>
</comment>
<gene>
    <name evidence="1" type="primary">prp3</name>
    <name evidence="1" type="ORF">EV182_003233</name>
</gene>
<proteinExistence type="predicted"/>
<feature type="non-terminal residue" evidence="1">
    <location>
        <position position="1"/>
    </location>
</feature>
<sequence length="631" mass="70631">IQAMLKAKQEEIKRKFQAMQQGQQPAQFQPQQQQQQQQQQRQQQSRPNIRAPYNPSIRQTTARVPASAPAQPPPPQSQTGGGVVSAASIAAQIEAAKARIQRNLTTSRGGAGTGGVQATAGPGGARGGLHAELHPLLRKDQERPPSPTTTDKGLAAWDSKRQKTATKKGATLAPLPKFSTIKANKLKAVSPTNGEPISADGVVTTAAKTASERGKAVGIDREIANPYLAHLSIGKQGQQQQQQQHRLQAAKARKNMLNFVPQGKYVKQAEKIRERKREEEERRRAAITREMGRVMHPELDLVDETKILPQGTPASSVEWWDEPFISGEDKTYASVDVASGNEIDLSTVSHLVHHPIKLIPEWIRRELRESEKPIALMLTKKERKKLRRQRRMELHKEKQDKIRLGLLPPDPPKVRLANLMRVLGQEAVQDPTKVEKAVREQVAQRHRVHLETNEARKLTKEQLREKLKSKLEQDIESRGLLGAVFRVGDLTHPQHKYKIETNANQLGLTGIAIIYPMGRFSLVVVEGGEKALRAYKKLMLRRINWTDSNERSGGAVGKDRSGNRCNIVWTGELKRRGFEGFKIRKCDKEDDVRWWLRKGNGESFWDIAKQFDADEDAGLNGGYGDNPEVVV</sequence>
<accession>A0ACC1HD23</accession>
<protein>
    <submittedName>
        <fullName evidence="1">U4/U5/U6 small nuclear ribonucleoprotein prp3</fullName>
    </submittedName>
</protein>
<name>A0ACC1HD23_9FUNG</name>
<dbReference type="Proteomes" id="UP001145114">
    <property type="component" value="Unassembled WGS sequence"/>
</dbReference>